<dbReference type="Pfam" id="PF16344">
    <property type="entry name" value="FecR_C"/>
    <property type="match status" value="1"/>
</dbReference>
<dbReference type="GO" id="GO:0016989">
    <property type="term" value="F:sigma factor antagonist activity"/>
    <property type="evidence" value="ECO:0007669"/>
    <property type="project" value="TreeGrafter"/>
</dbReference>
<dbReference type="Proteomes" id="UP000321362">
    <property type="component" value="Chromosome"/>
</dbReference>
<dbReference type="PANTHER" id="PTHR30273:SF2">
    <property type="entry name" value="PROTEIN FECR"/>
    <property type="match status" value="1"/>
</dbReference>
<dbReference type="Pfam" id="PF04773">
    <property type="entry name" value="FecR"/>
    <property type="match status" value="1"/>
</dbReference>
<accession>A0A5B8W3Z0</accession>
<dbReference type="PIRSF" id="PIRSF018266">
    <property type="entry name" value="FecR"/>
    <property type="match status" value="1"/>
</dbReference>
<name>A0A5B8W3Z0_9SPHI</name>
<evidence type="ECO:0000313" key="4">
    <source>
        <dbReference type="Proteomes" id="UP000321362"/>
    </source>
</evidence>
<dbReference type="OrthoDB" id="645173at2"/>
<feature type="domain" description="Protein FecR C-terminal" evidence="2">
    <location>
        <begin position="267"/>
        <end position="333"/>
    </location>
</feature>
<gene>
    <name evidence="3" type="ORF">FSB76_22300</name>
</gene>
<reference evidence="3 4" key="1">
    <citation type="journal article" date="2013" name="J. Microbiol.">
        <title>Mucilaginibacter ginsenosidivorax sp. nov., with ginsenoside converting activity isolated from sediment.</title>
        <authorList>
            <person name="Kim J.K."/>
            <person name="Choi T.E."/>
            <person name="Liu Q.M."/>
            <person name="Park H.Y."/>
            <person name="Yi T.H."/>
            <person name="Yoon M.H."/>
            <person name="Kim S.C."/>
            <person name="Im W.T."/>
        </authorList>
    </citation>
    <scope>NUCLEOTIDE SEQUENCE [LARGE SCALE GENOMIC DNA]</scope>
    <source>
        <strain evidence="3 4">KHI28</strain>
    </source>
</reference>
<evidence type="ECO:0000259" key="2">
    <source>
        <dbReference type="Pfam" id="PF16344"/>
    </source>
</evidence>
<dbReference type="KEGG" id="mgk:FSB76_22300"/>
<dbReference type="EMBL" id="CP042437">
    <property type="protein sequence ID" value="QEC78544.1"/>
    <property type="molecule type" value="Genomic_DNA"/>
</dbReference>
<dbReference type="InterPro" id="IPR012373">
    <property type="entry name" value="Ferrdict_sens_TM"/>
</dbReference>
<dbReference type="Gene3D" id="3.55.50.30">
    <property type="match status" value="1"/>
</dbReference>
<dbReference type="Gene3D" id="2.60.120.1440">
    <property type="match status" value="1"/>
</dbReference>
<keyword evidence="4" id="KW-1185">Reference proteome</keyword>
<organism evidence="3 4">
    <name type="scientific">Mucilaginibacter ginsenosidivorax</name>
    <dbReference type="NCBI Taxonomy" id="862126"/>
    <lineage>
        <taxon>Bacteria</taxon>
        <taxon>Pseudomonadati</taxon>
        <taxon>Bacteroidota</taxon>
        <taxon>Sphingobacteriia</taxon>
        <taxon>Sphingobacteriales</taxon>
        <taxon>Sphingobacteriaceae</taxon>
        <taxon>Mucilaginibacter</taxon>
    </lineage>
</organism>
<feature type="domain" description="FecR protein" evidence="1">
    <location>
        <begin position="120"/>
        <end position="210"/>
    </location>
</feature>
<evidence type="ECO:0000313" key="3">
    <source>
        <dbReference type="EMBL" id="QEC78544.1"/>
    </source>
</evidence>
<dbReference type="AlphaFoldDB" id="A0A5B8W3Z0"/>
<dbReference type="InterPro" id="IPR032508">
    <property type="entry name" value="FecR_C"/>
</dbReference>
<dbReference type="PANTHER" id="PTHR30273">
    <property type="entry name" value="PERIPLASMIC SIGNAL SENSOR AND SIGMA FACTOR ACTIVATOR FECR-RELATED"/>
    <property type="match status" value="1"/>
</dbReference>
<proteinExistence type="predicted"/>
<sequence>MNEHQLSELLDKYLDGTCTSEEKQAIDNWFELHENEPGFTENLPEDKKEQLKRRMFNAISRRDNVNTPKSVIKPLYKSRWLKIAAAAVLLVFAKVIIIDTLLAPAKFIETAAADMVITNRTKNIIKQLLPDSSVVWLSPEASLSYPKVFRAASRNVTMQGECFFEVTKNARRPFIISSEHIVTKVWGTSFRVLDMKNIATAIVTVITGKVSVSKKGSDADRSGAKLAAGEVMLLPKEEVVYSKNTDLLTASRQADISALNIYKHIDLSFENARLTEIVDVLNRKFDAHIKIQNEVLNKAVMTADLTGLNLPEVLEVLKASMKLNYEVTNDLIVLKKTN</sequence>
<dbReference type="RefSeq" id="WP_147057286.1">
    <property type="nucleotide sequence ID" value="NZ_CP042437.1"/>
</dbReference>
<dbReference type="InterPro" id="IPR006860">
    <property type="entry name" value="FecR"/>
</dbReference>
<protein>
    <submittedName>
        <fullName evidence="3">FecR family protein</fullName>
    </submittedName>
</protein>
<evidence type="ECO:0000259" key="1">
    <source>
        <dbReference type="Pfam" id="PF04773"/>
    </source>
</evidence>